<dbReference type="SMART" id="SM00422">
    <property type="entry name" value="HTH_MERR"/>
    <property type="match status" value="2"/>
</dbReference>
<sequence length="250" mass="28933">MKSYKTIELAKMFNLHSNTIRFYESIGYISKAKRKLNGYREFTDKHVLQLKICRHILGYRYTNSHIRDIGKLIITSAAKGNLIEGKQYAHDYIKIIENEIALAEKTSQSLHKWAGLKHDIGNSNNIEKLYTRKEVACLLGVTSEAVRNWERNDLIKSDKRGNKKEVLFNKIDLDRIRIIYMLRQTGYSMSAIHRCLMVYDKGQAELVIVALNKIDKQELLSAGDCWLSELRNLKVAAEKIPLIFDKLEEA</sequence>
<evidence type="ECO:0000256" key="2">
    <source>
        <dbReference type="ARBA" id="ARBA00023125"/>
    </source>
</evidence>
<gene>
    <name evidence="5" type="ORF">KYD98_13940</name>
</gene>
<comment type="caution">
    <text evidence="5">The sequence shown here is derived from an EMBL/GenBank/DDBJ whole genome shotgun (WGS) entry which is preliminary data.</text>
</comment>
<dbReference type="PROSITE" id="PS50937">
    <property type="entry name" value="HTH_MERR_2"/>
    <property type="match status" value="2"/>
</dbReference>
<evidence type="ECO:0000313" key="5">
    <source>
        <dbReference type="EMBL" id="MBW6411189.1"/>
    </source>
</evidence>
<dbReference type="InterPro" id="IPR000551">
    <property type="entry name" value="MerR-type_HTH_dom"/>
</dbReference>
<feature type="domain" description="HTH merR-type" evidence="4">
    <location>
        <begin position="3"/>
        <end position="47"/>
    </location>
</feature>
<reference evidence="5 6" key="1">
    <citation type="submission" date="2021-07" db="EMBL/GenBank/DDBJ databases">
        <title>Clostridium weizhouense sp. nov., an anaerobic bacterium isolated from activated sludge of Petroleum wastewater.</title>
        <authorList>
            <person name="Li Q."/>
        </authorList>
    </citation>
    <scope>NUCLEOTIDE SEQUENCE [LARGE SCALE GENOMIC DNA]</scope>
    <source>
        <strain evidence="5 6">YB-6</strain>
    </source>
</reference>
<protein>
    <submittedName>
        <fullName evidence="5">MerR family transcriptional regulator</fullName>
    </submittedName>
</protein>
<keyword evidence="1" id="KW-0805">Transcription regulation</keyword>
<feature type="domain" description="HTH merR-type" evidence="4">
    <location>
        <begin position="129"/>
        <end position="198"/>
    </location>
</feature>
<dbReference type="InterPro" id="IPR009061">
    <property type="entry name" value="DNA-bd_dom_put_sf"/>
</dbReference>
<dbReference type="EMBL" id="JAHXPT010000012">
    <property type="protein sequence ID" value="MBW6411189.1"/>
    <property type="molecule type" value="Genomic_DNA"/>
</dbReference>
<dbReference type="Pfam" id="PF13411">
    <property type="entry name" value="MerR_1"/>
    <property type="match status" value="1"/>
</dbReference>
<dbReference type="PANTHER" id="PTHR30204:SF94">
    <property type="entry name" value="HEAVY METAL-DEPENDENT TRANSCRIPTIONAL REGULATOR HI_0293-RELATED"/>
    <property type="match status" value="1"/>
</dbReference>
<evidence type="ECO:0000313" key="6">
    <source>
        <dbReference type="Proteomes" id="UP001519921"/>
    </source>
</evidence>
<organism evidence="5 6">
    <name type="scientific">Clostridium weizhouense</name>
    <dbReference type="NCBI Taxonomy" id="2859781"/>
    <lineage>
        <taxon>Bacteria</taxon>
        <taxon>Bacillati</taxon>
        <taxon>Bacillota</taxon>
        <taxon>Clostridia</taxon>
        <taxon>Eubacteriales</taxon>
        <taxon>Clostridiaceae</taxon>
        <taxon>Clostridium</taxon>
    </lineage>
</organism>
<evidence type="ECO:0000256" key="1">
    <source>
        <dbReference type="ARBA" id="ARBA00023015"/>
    </source>
</evidence>
<keyword evidence="2" id="KW-0238">DNA-binding</keyword>
<dbReference type="PANTHER" id="PTHR30204">
    <property type="entry name" value="REDOX-CYCLING DRUG-SENSING TRANSCRIPTIONAL ACTIVATOR SOXR"/>
    <property type="match status" value="1"/>
</dbReference>
<dbReference type="RefSeq" id="WP_219780655.1">
    <property type="nucleotide sequence ID" value="NZ_JAHXPT010000012.1"/>
</dbReference>
<dbReference type="CDD" id="cd04761">
    <property type="entry name" value="HTH_MerR-SF"/>
    <property type="match status" value="1"/>
</dbReference>
<evidence type="ECO:0000259" key="4">
    <source>
        <dbReference type="PROSITE" id="PS50937"/>
    </source>
</evidence>
<accession>A0ABS7AR86</accession>
<dbReference type="Proteomes" id="UP001519921">
    <property type="component" value="Unassembled WGS sequence"/>
</dbReference>
<evidence type="ECO:0000256" key="3">
    <source>
        <dbReference type="ARBA" id="ARBA00023163"/>
    </source>
</evidence>
<dbReference type="SUPFAM" id="SSF46955">
    <property type="entry name" value="Putative DNA-binding domain"/>
    <property type="match status" value="2"/>
</dbReference>
<name>A0ABS7AR86_9CLOT</name>
<keyword evidence="6" id="KW-1185">Reference proteome</keyword>
<proteinExistence type="predicted"/>
<dbReference type="InterPro" id="IPR047057">
    <property type="entry name" value="MerR_fam"/>
</dbReference>
<dbReference type="Pfam" id="PF00376">
    <property type="entry name" value="MerR"/>
    <property type="match status" value="1"/>
</dbReference>
<dbReference type="Gene3D" id="1.10.1660.10">
    <property type="match status" value="2"/>
</dbReference>
<keyword evidence="3" id="KW-0804">Transcription</keyword>